<dbReference type="PANTHER" id="PTHR11232:SF77">
    <property type="entry name" value="GULP PTB DOMAIN CONTAINING ENGULFMENT ADAPTOR 1"/>
    <property type="match status" value="1"/>
</dbReference>
<dbReference type="WBParaSite" id="SBAD_0000574401-mRNA-1">
    <property type="protein sequence ID" value="SBAD_0000574401-mRNA-1"/>
    <property type="gene ID" value="SBAD_0000574401"/>
</dbReference>
<dbReference type="AlphaFoldDB" id="A0A183IPH5"/>
<gene>
    <name evidence="4" type="ORF">SBAD_LOCUS5522</name>
</gene>
<sequence length="391" mass="44030">MNKSMNRVVRFVQNTAMVLRRSPPSFDDMTGHGHGGRSASLGSSISASAAMAATFNKSWIHPPDALMYGRVEYTVKFLGEVAVGQSKGTDVIKEAIQKLQFNLQLRRAQGYKLPKVELHISVEHVNIVDYRSKQLLFQYPLHRISFCADDKHDKRVFAFIAKRSADSTEHNCFVFLCDKLAEDITLTVGEAFDLAYRRFVESNGKELELRKQLILLRKRINELEIENSTLKEHVRWTHSFLKHSLRHTWESFDDFVKNTPVSPSIPNSPIPPTPIRFANDSATRGKSTEPAGSTKEESGSGDEPGITVNGATYWHGSDLYDPYFNPREGERSPEFDKQIKSIERHLTDLRDGFKHGLAFANDDFHIDVKDIDAADSSSLQNLSTANKTSSG</sequence>
<dbReference type="Proteomes" id="UP000270296">
    <property type="component" value="Unassembled WGS sequence"/>
</dbReference>
<dbReference type="Gene3D" id="2.30.29.30">
    <property type="entry name" value="Pleckstrin-homology domain (PH domain)/Phosphotyrosine-binding domain (PTB)"/>
    <property type="match status" value="1"/>
</dbReference>
<dbReference type="InterPro" id="IPR051133">
    <property type="entry name" value="Adapter_Engulfment-Domain"/>
</dbReference>
<keyword evidence="1" id="KW-0175">Coiled coil</keyword>
<keyword evidence="5" id="KW-1185">Reference proteome</keyword>
<dbReference type="EMBL" id="UZAM01009052">
    <property type="protein sequence ID" value="VDP07500.1"/>
    <property type="molecule type" value="Genomic_DNA"/>
</dbReference>
<evidence type="ECO:0000313" key="6">
    <source>
        <dbReference type="WBParaSite" id="SBAD_0000574401-mRNA-1"/>
    </source>
</evidence>
<dbReference type="Pfam" id="PF00640">
    <property type="entry name" value="PID"/>
    <property type="match status" value="1"/>
</dbReference>
<evidence type="ECO:0000256" key="1">
    <source>
        <dbReference type="SAM" id="Coils"/>
    </source>
</evidence>
<feature type="region of interest" description="Disordered" evidence="2">
    <location>
        <begin position="263"/>
        <end position="308"/>
    </location>
</feature>
<name>A0A183IPH5_9BILA</name>
<evidence type="ECO:0000313" key="4">
    <source>
        <dbReference type="EMBL" id="VDP07500.1"/>
    </source>
</evidence>
<accession>A0A183IPH5</accession>
<feature type="coiled-coil region" evidence="1">
    <location>
        <begin position="206"/>
        <end position="233"/>
    </location>
</feature>
<dbReference type="InterPro" id="IPR006020">
    <property type="entry name" value="PTB/PI_dom"/>
</dbReference>
<reference evidence="6" key="1">
    <citation type="submission" date="2016-06" db="UniProtKB">
        <authorList>
            <consortium name="WormBaseParasite"/>
        </authorList>
    </citation>
    <scope>IDENTIFICATION</scope>
</reference>
<dbReference type="CDD" id="cd01273">
    <property type="entry name" value="PTB_CED-6"/>
    <property type="match status" value="1"/>
</dbReference>
<dbReference type="PROSITE" id="PS01179">
    <property type="entry name" value="PID"/>
    <property type="match status" value="1"/>
</dbReference>
<reference evidence="4 5" key="2">
    <citation type="submission" date="2018-11" db="EMBL/GenBank/DDBJ databases">
        <authorList>
            <consortium name="Pathogen Informatics"/>
        </authorList>
    </citation>
    <scope>NUCLEOTIDE SEQUENCE [LARGE SCALE GENOMIC DNA]</scope>
</reference>
<evidence type="ECO:0000313" key="5">
    <source>
        <dbReference type="Proteomes" id="UP000270296"/>
    </source>
</evidence>
<proteinExistence type="predicted"/>
<protein>
    <submittedName>
        <fullName evidence="6">PID domain-containing protein</fullName>
    </submittedName>
</protein>
<dbReference type="PANTHER" id="PTHR11232">
    <property type="entry name" value="PHOSPHOTYROSINE INTERACTION DOMAIN-CONTAINING FAMILY MEMBER"/>
    <property type="match status" value="1"/>
</dbReference>
<dbReference type="SMART" id="SM00462">
    <property type="entry name" value="PTB"/>
    <property type="match status" value="1"/>
</dbReference>
<feature type="domain" description="PID" evidence="3">
    <location>
        <begin position="71"/>
        <end position="206"/>
    </location>
</feature>
<dbReference type="SUPFAM" id="SSF50729">
    <property type="entry name" value="PH domain-like"/>
    <property type="match status" value="1"/>
</dbReference>
<dbReference type="OrthoDB" id="10057585at2759"/>
<evidence type="ECO:0000259" key="3">
    <source>
        <dbReference type="PROSITE" id="PS01179"/>
    </source>
</evidence>
<evidence type="ECO:0000256" key="2">
    <source>
        <dbReference type="SAM" id="MobiDB-lite"/>
    </source>
</evidence>
<organism evidence="6">
    <name type="scientific">Soboliphyme baturini</name>
    <dbReference type="NCBI Taxonomy" id="241478"/>
    <lineage>
        <taxon>Eukaryota</taxon>
        <taxon>Metazoa</taxon>
        <taxon>Ecdysozoa</taxon>
        <taxon>Nematoda</taxon>
        <taxon>Enoplea</taxon>
        <taxon>Dorylaimia</taxon>
        <taxon>Dioctophymatida</taxon>
        <taxon>Dioctophymatoidea</taxon>
        <taxon>Soboliphymatidae</taxon>
        <taxon>Soboliphyme</taxon>
    </lineage>
</organism>
<dbReference type="InterPro" id="IPR011993">
    <property type="entry name" value="PH-like_dom_sf"/>
</dbReference>